<comment type="caution">
    <text evidence="2">The sequence shown here is derived from an EMBL/GenBank/DDBJ whole genome shotgun (WGS) entry which is preliminary data.</text>
</comment>
<gene>
    <name evidence="2" type="ORF">BJ878DRAFT_327317</name>
</gene>
<evidence type="ECO:0000313" key="3">
    <source>
        <dbReference type="Proteomes" id="UP000887226"/>
    </source>
</evidence>
<dbReference type="EMBL" id="MU253745">
    <property type="protein sequence ID" value="KAG9248680.1"/>
    <property type="molecule type" value="Genomic_DNA"/>
</dbReference>
<dbReference type="AlphaFoldDB" id="A0A9P7ZB25"/>
<feature type="compositionally biased region" description="Polar residues" evidence="1">
    <location>
        <begin position="35"/>
        <end position="46"/>
    </location>
</feature>
<dbReference type="Proteomes" id="UP000887226">
    <property type="component" value="Unassembled WGS sequence"/>
</dbReference>
<organism evidence="2 3">
    <name type="scientific">Calycina marina</name>
    <dbReference type="NCBI Taxonomy" id="1763456"/>
    <lineage>
        <taxon>Eukaryota</taxon>
        <taxon>Fungi</taxon>
        <taxon>Dikarya</taxon>
        <taxon>Ascomycota</taxon>
        <taxon>Pezizomycotina</taxon>
        <taxon>Leotiomycetes</taxon>
        <taxon>Helotiales</taxon>
        <taxon>Pezizellaceae</taxon>
        <taxon>Calycina</taxon>
    </lineage>
</organism>
<feature type="region of interest" description="Disordered" evidence="1">
    <location>
        <begin position="164"/>
        <end position="188"/>
    </location>
</feature>
<reference evidence="2" key="1">
    <citation type="journal article" date="2021" name="IMA Fungus">
        <title>Genomic characterization of three marine fungi, including Emericellopsis atlantica sp. nov. with signatures of a generalist lifestyle and marine biomass degradation.</title>
        <authorList>
            <person name="Hagestad O.C."/>
            <person name="Hou L."/>
            <person name="Andersen J.H."/>
            <person name="Hansen E.H."/>
            <person name="Altermark B."/>
            <person name="Li C."/>
            <person name="Kuhnert E."/>
            <person name="Cox R.J."/>
            <person name="Crous P.W."/>
            <person name="Spatafora J.W."/>
            <person name="Lail K."/>
            <person name="Amirebrahimi M."/>
            <person name="Lipzen A."/>
            <person name="Pangilinan J."/>
            <person name="Andreopoulos W."/>
            <person name="Hayes R.D."/>
            <person name="Ng V."/>
            <person name="Grigoriev I.V."/>
            <person name="Jackson S.A."/>
            <person name="Sutton T.D.S."/>
            <person name="Dobson A.D.W."/>
            <person name="Rama T."/>
        </authorList>
    </citation>
    <scope>NUCLEOTIDE SEQUENCE</scope>
    <source>
        <strain evidence="2">TRa3180A</strain>
    </source>
</reference>
<feature type="compositionally biased region" description="Low complexity" evidence="1">
    <location>
        <begin position="92"/>
        <end position="111"/>
    </location>
</feature>
<evidence type="ECO:0000256" key="1">
    <source>
        <dbReference type="SAM" id="MobiDB-lite"/>
    </source>
</evidence>
<dbReference type="PANTHER" id="PTHR39615">
    <property type="entry name" value="YALI0E17897P"/>
    <property type="match status" value="1"/>
</dbReference>
<sequence>MSQYYHYNSHAHSSGGTTTPTASHHTGRGRRAPRLSQNSHAKQQMRTAKKEEEAQALANFRQRFELGRSFDMDDDLEFCPNLIDDADRDMYSITSSGSDRSSLSSGSPEHSPQAHQVIPETFSLNTNTTPYVPPYNNHTASLKMHQPAATRTRSAIPIVNPATGRMSSPPHTLSPARMNHQSPLGRRW</sequence>
<evidence type="ECO:0000313" key="2">
    <source>
        <dbReference type="EMBL" id="KAG9248680.1"/>
    </source>
</evidence>
<dbReference type="InterPro" id="IPR027915">
    <property type="entry name" value="DUF4452"/>
</dbReference>
<proteinExistence type="predicted"/>
<keyword evidence="3" id="KW-1185">Reference proteome</keyword>
<accession>A0A9P7ZB25</accession>
<dbReference type="Pfam" id="PF14618">
    <property type="entry name" value="DUF4452"/>
    <property type="match status" value="1"/>
</dbReference>
<dbReference type="OrthoDB" id="5408025at2759"/>
<feature type="region of interest" description="Disordered" evidence="1">
    <location>
        <begin position="1"/>
        <end position="51"/>
    </location>
</feature>
<name>A0A9P7ZB25_9HELO</name>
<dbReference type="PANTHER" id="PTHR39615:SF1">
    <property type="entry name" value="YALI0E17897P"/>
    <property type="match status" value="1"/>
</dbReference>
<feature type="compositionally biased region" description="Polar residues" evidence="1">
    <location>
        <begin position="1"/>
        <end position="24"/>
    </location>
</feature>
<protein>
    <submittedName>
        <fullName evidence="2">Uncharacterized protein</fullName>
    </submittedName>
</protein>
<feature type="region of interest" description="Disordered" evidence="1">
    <location>
        <begin position="91"/>
        <end position="114"/>
    </location>
</feature>